<reference evidence="2" key="1">
    <citation type="submission" date="2021-01" db="EMBL/GenBank/DDBJ databases">
        <title>Caligus Genome Assembly.</title>
        <authorList>
            <person name="Gallardo-Escarate C."/>
        </authorList>
    </citation>
    <scope>NUCLEOTIDE SEQUENCE [LARGE SCALE GENOMIC DNA]</scope>
</reference>
<evidence type="ECO:0000313" key="2">
    <source>
        <dbReference type="Proteomes" id="UP000595437"/>
    </source>
</evidence>
<dbReference type="EMBL" id="CP045890">
    <property type="protein sequence ID" value="QQP56735.1"/>
    <property type="molecule type" value="Genomic_DNA"/>
</dbReference>
<proteinExistence type="predicted"/>
<accession>A0A7T8QVL3</accession>
<evidence type="ECO:0000313" key="1">
    <source>
        <dbReference type="EMBL" id="QQP56735.1"/>
    </source>
</evidence>
<dbReference type="Proteomes" id="UP000595437">
    <property type="component" value="Chromosome 1"/>
</dbReference>
<gene>
    <name evidence="1" type="ORF">FKW44_001493</name>
</gene>
<organism evidence="1 2">
    <name type="scientific">Caligus rogercresseyi</name>
    <name type="common">Sea louse</name>
    <dbReference type="NCBI Taxonomy" id="217165"/>
    <lineage>
        <taxon>Eukaryota</taxon>
        <taxon>Metazoa</taxon>
        <taxon>Ecdysozoa</taxon>
        <taxon>Arthropoda</taxon>
        <taxon>Crustacea</taxon>
        <taxon>Multicrustacea</taxon>
        <taxon>Hexanauplia</taxon>
        <taxon>Copepoda</taxon>
        <taxon>Siphonostomatoida</taxon>
        <taxon>Caligidae</taxon>
        <taxon>Caligus</taxon>
    </lineage>
</organism>
<name>A0A7T8QVL3_CALRO</name>
<sequence>MAKRLPSLKLKEVCLEMKLVKGVVELYGKRKAHPGFPFDVRKCSRDLRFFSRAGSW</sequence>
<protein>
    <submittedName>
        <fullName evidence="1">Uncharacterized protein</fullName>
    </submittedName>
</protein>
<keyword evidence="2" id="KW-1185">Reference proteome</keyword>
<dbReference type="AlphaFoldDB" id="A0A7T8QVL3"/>